<dbReference type="PANTHER" id="PTHR34218:SF3">
    <property type="entry name" value="ACYL-HOMOSERINE LACTONE ACYLASE PVDQ"/>
    <property type="match status" value="1"/>
</dbReference>
<dbReference type="Gene3D" id="3.60.20.10">
    <property type="entry name" value="Glutamine Phosphoribosylpyrophosphate, subunit 1, domain 1"/>
    <property type="match status" value="1"/>
</dbReference>
<sequence length="839" mass="90660">MARRSWRARLPIAVMAALAVMSTSAAAGAPGTGAPDHAQGPDTATIRYTEYGIPHITASDWEGLGTGYGYASAKDNVCTLADTYLMVNAQRSRYLGPDGKTSPGERQNTTTNLNSDLYFQRIKDDRVVERLLGKPAPDGPEPEVKEAIRGYVQGYNRYLSETGVDNISDPACRGADWVRPITELDVYRHAHAEIIMGSADPLLDGQVNAAPPGASAAAPATSLAERSAKAAKAAKAVKPEETARKIRDAMAQSRQHSMGSNALAVGSQGVSGGTSMLLANPHFPWQGKNRMWQSQLTIPGKINVSGASLLGFPAVNIGHNNDVAWSHTVATVAPFGLFDVQVDPLNPTKYLVDGAWEQMTSQRVAVDVRKPDGSLTKVTRTLWSTRYGPITTSIQTIPLPWVVSAHAVRDVNMHNLRALNTWFRLDQAKDVHDVVSILEATQGVPFFNTVASDRKGNALYADIQATPNITDAHAESCLTLTGRLLFHQQVPQSNAPPISILDGKRSACDWPDDPNAAAPGLLDPKAQPRLIRSDYVGNANDSPWLANPEQPLTFPRVMGDSAAPRSLRTQELILTARHRINGTDGLPGKGFTPQTMGQLLFADNSRAADLALNATVKACQDVPFGLVLVDGNLVDVREACPVLAAWKDHAYTNDSRGSWLFANYWAFLLNGQGVEKLPWRVPFDPKDPVHTPNSLDSGNSRVRDALARAILALRKANIPLNAPLSDIQKVTRGAEQIPIHGSLHELGVLNVMTPGQVDGKFDITFGSSFIQQVRFTADGPPEAYSVMAYSQSADPSSPHYADQTRLFSAGQWVTGRFTEEQIAASPELKVEVLDLSVSR</sequence>
<dbReference type="InterPro" id="IPR002692">
    <property type="entry name" value="S45"/>
</dbReference>
<dbReference type="SUPFAM" id="SSF56235">
    <property type="entry name" value="N-terminal nucleophile aminohydrolases (Ntn hydrolases)"/>
    <property type="match status" value="1"/>
</dbReference>
<dbReference type="Proteomes" id="UP001303236">
    <property type="component" value="Chromosome"/>
</dbReference>
<evidence type="ECO:0000256" key="5">
    <source>
        <dbReference type="SAM" id="SignalP"/>
    </source>
</evidence>
<gene>
    <name evidence="6" type="ORF">RI138_30070</name>
</gene>
<evidence type="ECO:0000256" key="4">
    <source>
        <dbReference type="ARBA" id="ARBA00023145"/>
    </source>
</evidence>
<proteinExistence type="inferred from homology"/>
<comment type="similarity">
    <text evidence="1">Belongs to the peptidase S45 family.</text>
</comment>
<dbReference type="InterPro" id="IPR029055">
    <property type="entry name" value="Ntn_hydrolases_N"/>
</dbReference>
<dbReference type="Gene3D" id="1.10.439.10">
    <property type="entry name" value="Penicillin Amidohydrolase, domain 1"/>
    <property type="match status" value="1"/>
</dbReference>
<dbReference type="InterPro" id="IPR043146">
    <property type="entry name" value="Penicillin_amidase_N_B-knob"/>
</dbReference>
<keyword evidence="4" id="KW-0865">Zymogen</keyword>
<dbReference type="EC" id="3.5.1.-" evidence="6"/>
<evidence type="ECO:0000313" key="6">
    <source>
        <dbReference type="EMBL" id="WNF30734.1"/>
    </source>
</evidence>
<dbReference type="Gene3D" id="1.10.1400.10">
    <property type="match status" value="1"/>
</dbReference>
<keyword evidence="7" id="KW-1185">Reference proteome</keyword>
<evidence type="ECO:0000256" key="3">
    <source>
        <dbReference type="ARBA" id="ARBA00022801"/>
    </source>
</evidence>
<dbReference type="Gene3D" id="2.30.120.10">
    <property type="match status" value="1"/>
</dbReference>
<dbReference type="EMBL" id="CP134500">
    <property type="protein sequence ID" value="WNF30734.1"/>
    <property type="molecule type" value="Genomic_DNA"/>
</dbReference>
<evidence type="ECO:0000313" key="7">
    <source>
        <dbReference type="Proteomes" id="UP001303236"/>
    </source>
</evidence>
<dbReference type="InterPro" id="IPR023343">
    <property type="entry name" value="Penicillin_amidase_dom1"/>
</dbReference>
<dbReference type="GO" id="GO:0016787">
    <property type="term" value="F:hydrolase activity"/>
    <property type="evidence" value="ECO:0007669"/>
    <property type="project" value="UniProtKB-KW"/>
</dbReference>
<name>A0ABY9W5H5_9ACTN</name>
<feature type="signal peptide" evidence="5">
    <location>
        <begin position="1"/>
        <end position="27"/>
    </location>
</feature>
<organism evidence="6 7">
    <name type="scientific">Streptomyces durocortorensis</name>
    <dbReference type="NCBI Taxonomy" id="2811104"/>
    <lineage>
        <taxon>Bacteria</taxon>
        <taxon>Bacillati</taxon>
        <taxon>Actinomycetota</taxon>
        <taxon>Actinomycetes</taxon>
        <taxon>Kitasatosporales</taxon>
        <taxon>Streptomycetaceae</taxon>
        <taxon>Streptomyces</taxon>
    </lineage>
</organism>
<keyword evidence="3 6" id="KW-0378">Hydrolase</keyword>
<protein>
    <submittedName>
        <fullName evidence="6">Penicillin acylase family protein</fullName>
        <ecNumber evidence="6">3.5.1.-</ecNumber>
    </submittedName>
</protein>
<accession>A0ABY9W5H5</accession>
<reference evidence="6 7" key="1">
    <citation type="submission" date="2023-09" db="EMBL/GenBank/DDBJ databases">
        <title>Genome completion map analysis of the actinomycetes C11-1.</title>
        <authorList>
            <person name="Qin P."/>
            <person name="Guan P."/>
        </authorList>
    </citation>
    <scope>NUCLEOTIDE SEQUENCE [LARGE SCALE GENOMIC DNA]</scope>
    <source>
        <strain evidence="6 7">C11-1</strain>
    </source>
</reference>
<dbReference type="InterPro" id="IPR043147">
    <property type="entry name" value="Penicillin_amidase_A-knob"/>
</dbReference>
<evidence type="ECO:0000256" key="1">
    <source>
        <dbReference type="ARBA" id="ARBA00006586"/>
    </source>
</evidence>
<evidence type="ECO:0000256" key="2">
    <source>
        <dbReference type="ARBA" id="ARBA00022729"/>
    </source>
</evidence>
<keyword evidence="2 5" id="KW-0732">Signal</keyword>
<dbReference type="PANTHER" id="PTHR34218">
    <property type="entry name" value="PEPTIDASE S45 PENICILLIN AMIDASE"/>
    <property type="match status" value="1"/>
</dbReference>
<feature type="chain" id="PRO_5047156263" evidence="5">
    <location>
        <begin position="28"/>
        <end position="839"/>
    </location>
</feature>
<dbReference type="Pfam" id="PF01804">
    <property type="entry name" value="Penicil_amidase"/>
    <property type="match status" value="1"/>
</dbReference>